<evidence type="ECO:0000313" key="2">
    <source>
        <dbReference type="EMBL" id="GFS92546.1"/>
    </source>
</evidence>
<sequence>MNCRLPKMWELSLVICLFGYLKTGACDSPDPENSVFHPIISYDIKVISHNSTIRDFVSTFVKQVYDSDTLTDLFDITAATSTGLRNHAYNDFIKIINQNNLDDAELIADFATRPINQNFDTIPRDVLVRIYANIAANFLYSIGKFSSKNDAESLAKQYAKDFSDAAEKFVKDGDVETKYDAIAGGIINFIVPIQKVTQDEVWKVAFLFESQFLLAAVELGYTNDAYDQCAKAANESM</sequence>
<keyword evidence="3" id="KW-1185">Reference proteome</keyword>
<protein>
    <submittedName>
        <fullName evidence="2">Uncharacterized protein</fullName>
    </submittedName>
</protein>
<gene>
    <name evidence="2" type="primary">NCL1_37627</name>
    <name evidence="2" type="ORF">NPIL_581251</name>
</gene>
<dbReference type="EMBL" id="BMAW01099930">
    <property type="protein sequence ID" value="GFS92546.1"/>
    <property type="molecule type" value="Genomic_DNA"/>
</dbReference>
<dbReference type="OrthoDB" id="6426344at2759"/>
<feature type="chain" id="PRO_5036452722" evidence="1">
    <location>
        <begin position="26"/>
        <end position="237"/>
    </location>
</feature>
<keyword evidence="1" id="KW-0732">Signal</keyword>
<evidence type="ECO:0000256" key="1">
    <source>
        <dbReference type="SAM" id="SignalP"/>
    </source>
</evidence>
<accession>A0A8X6TC68</accession>
<dbReference type="InterPro" id="IPR043070">
    <property type="entry name" value="Spidroin_repeat"/>
</dbReference>
<dbReference type="Proteomes" id="UP000887013">
    <property type="component" value="Unassembled WGS sequence"/>
</dbReference>
<organism evidence="2 3">
    <name type="scientific">Nephila pilipes</name>
    <name type="common">Giant wood spider</name>
    <name type="synonym">Nephila maculata</name>
    <dbReference type="NCBI Taxonomy" id="299642"/>
    <lineage>
        <taxon>Eukaryota</taxon>
        <taxon>Metazoa</taxon>
        <taxon>Ecdysozoa</taxon>
        <taxon>Arthropoda</taxon>
        <taxon>Chelicerata</taxon>
        <taxon>Arachnida</taxon>
        <taxon>Araneae</taxon>
        <taxon>Araneomorphae</taxon>
        <taxon>Entelegynae</taxon>
        <taxon>Araneoidea</taxon>
        <taxon>Nephilidae</taxon>
        <taxon>Nephila</taxon>
    </lineage>
</organism>
<name>A0A8X6TC68_NEPPI</name>
<evidence type="ECO:0000313" key="3">
    <source>
        <dbReference type="Proteomes" id="UP000887013"/>
    </source>
</evidence>
<feature type="signal peptide" evidence="1">
    <location>
        <begin position="1"/>
        <end position="25"/>
    </location>
</feature>
<reference evidence="2" key="1">
    <citation type="submission" date="2020-08" db="EMBL/GenBank/DDBJ databases">
        <title>Multicomponent nature underlies the extraordinary mechanical properties of spider dragline silk.</title>
        <authorList>
            <person name="Kono N."/>
            <person name="Nakamura H."/>
            <person name="Mori M."/>
            <person name="Yoshida Y."/>
            <person name="Ohtoshi R."/>
            <person name="Malay A.D."/>
            <person name="Moran D.A.P."/>
            <person name="Tomita M."/>
            <person name="Numata K."/>
            <person name="Arakawa K."/>
        </authorList>
    </citation>
    <scope>NUCLEOTIDE SEQUENCE</scope>
</reference>
<comment type="caution">
    <text evidence="2">The sequence shown here is derived from an EMBL/GenBank/DDBJ whole genome shotgun (WGS) entry which is preliminary data.</text>
</comment>
<dbReference type="Gene3D" id="1.10.274.60">
    <property type="entry name" value="Spidroin, repetitive domain"/>
    <property type="match status" value="1"/>
</dbReference>
<proteinExistence type="predicted"/>
<dbReference type="AlphaFoldDB" id="A0A8X6TC68"/>